<sequence length="86" mass="10079">MPENVEIGRHSWRTFTNTYSHRLNYEHIDDTHKANLRGHYSIAPLPASWFFPMPVPFKKQPSDRHASMSAPSRRAAIHARRSERLL</sequence>
<dbReference type="KEGG" id="otm:OSB_18230"/>
<organism evidence="1 2">
    <name type="scientific">Octadecabacter temperatus</name>
    <dbReference type="NCBI Taxonomy" id="1458307"/>
    <lineage>
        <taxon>Bacteria</taxon>
        <taxon>Pseudomonadati</taxon>
        <taxon>Pseudomonadota</taxon>
        <taxon>Alphaproteobacteria</taxon>
        <taxon>Rhodobacterales</taxon>
        <taxon>Roseobacteraceae</taxon>
        <taxon>Octadecabacter</taxon>
    </lineage>
</organism>
<evidence type="ECO:0000313" key="2">
    <source>
        <dbReference type="Proteomes" id="UP000067444"/>
    </source>
</evidence>
<accession>A0A0K0Y5X6</accession>
<dbReference type="EMBL" id="CP012160">
    <property type="protein sequence ID" value="AKS46364.1"/>
    <property type="molecule type" value="Genomic_DNA"/>
</dbReference>
<name>A0A0K0Y5X6_9RHOB</name>
<protein>
    <submittedName>
        <fullName evidence="1">Uncharacterized protein</fullName>
    </submittedName>
</protein>
<dbReference type="Proteomes" id="UP000067444">
    <property type="component" value="Chromosome"/>
</dbReference>
<proteinExistence type="predicted"/>
<dbReference type="AlphaFoldDB" id="A0A0K0Y5X6"/>
<evidence type="ECO:0000313" key="1">
    <source>
        <dbReference type="EMBL" id="AKS46364.1"/>
    </source>
</evidence>
<gene>
    <name evidence="1" type="ORF">OSB_18230</name>
</gene>
<reference evidence="1 2" key="1">
    <citation type="journal article" date="2015" name="Genome Announc.">
        <title>Closed Genome Sequence of Octadecabacter temperatus SB1, the First Mesophilic Species of the Genus Octadecabacter.</title>
        <authorList>
            <person name="Voget S."/>
            <person name="Billerbeck S."/>
            <person name="Simon M."/>
            <person name="Daniel R."/>
        </authorList>
    </citation>
    <scope>NUCLEOTIDE SEQUENCE [LARGE SCALE GENOMIC DNA]</scope>
    <source>
        <strain evidence="1 2">SB1</strain>
    </source>
</reference>
<keyword evidence="2" id="KW-1185">Reference proteome</keyword>